<evidence type="ECO:0000313" key="2">
    <source>
        <dbReference type="EMBL" id="MBU3830814.1"/>
    </source>
</evidence>
<evidence type="ECO:0000259" key="1">
    <source>
        <dbReference type="Pfam" id="PF12651"/>
    </source>
</evidence>
<proteinExistence type="predicted"/>
<gene>
    <name evidence="2" type="ORF">H9897_01510</name>
</gene>
<dbReference type="AlphaFoldDB" id="A0A9E2KVJ0"/>
<name>A0A9E2KVJ0_9BACT</name>
<organism evidence="2 3">
    <name type="scientific">Candidatus Ureaplasma intestinipullorum</name>
    <dbReference type="NCBI Taxonomy" id="2838770"/>
    <lineage>
        <taxon>Bacteria</taxon>
        <taxon>Bacillati</taxon>
        <taxon>Mycoplasmatota</taxon>
        <taxon>Mycoplasmoidales</taxon>
        <taxon>Mycoplasmoidaceae</taxon>
        <taxon>Ureaplasma</taxon>
    </lineage>
</organism>
<dbReference type="Pfam" id="PF12651">
    <property type="entry name" value="RHH_3"/>
    <property type="match status" value="1"/>
</dbReference>
<reference evidence="2" key="1">
    <citation type="journal article" date="2021" name="PeerJ">
        <title>Extensive microbial diversity within the chicken gut microbiome revealed by metagenomics and culture.</title>
        <authorList>
            <person name="Gilroy R."/>
            <person name="Ravi A."/>
            <person name="Getino M."/>
            <person name="Pursley I."/>
            <person name="Horton D.L."/>
            <person name="Alikhan N.F."/>
            <person name="Baker D."/>
            <person name="Gharbi K."/>
            <person name="Hall N."/>
            <person name="Watson M."/>
            <person name="Adriaenssens E.M."/>
            <person name="Foster-Nyarko E."/>
            <person name="Jarju S."/>
            <person name="Secka A."/>
            <person name="Antonio M."/>
            <person name="Oren A."/>
            <person name="Chaudhuri R.R."/>
            <person name="La Ragione R."/>
            <person name="Hildebrand F."/>
            <person name="Pallen M.J."/>
        </authorList>
    </citation>
    <scope>NUCLEOTIDE SEQUENCE</scope>
    <source>
        <strain evidence="2">A5-1222</strain>
    </source>
</reference>
<feature type="domain" description="Predicted DNA-binding protein ribbon-helix-helix" evidence="1">
    <location>
        <begin position="8"/>
        <end position="45"/>
    </location>
</feature>
<accession>A0A9E2KVJ0</accession>
<sequence>MIEQDKIVTFKISSKTFKKLKEISKTSKINVSKLIRVFIENYIKELESGKTLELVETIKIDMKK</sequence>
<reference evidence="2" key="2">
    <citation type="submission" date="2021-04" db="EMBL/GenBank/DDBJ databases">
        <authorList>
            <person name="Gilroy R."/>
        </authorList>
    </citation>
    <scope>NUCLEOTIDE SEQUENCE</scope>
    <source>
        <strain evidence="2">A5-1222</strain>
    </source>
</reference>
<dbReference type="EMBL" id="JAHLFM010000023">
    <property type="protein sequence ID" value="MBU3830814.1"/>
    <property type="molecule type" value="Genomic_DNA"/>
</dbReference>
<dbReference type="InterPro" id="IPR038733">
    <property type="entry name" value="Predicted_DNA_bind_prot_RHH"/>
</dbReference>
<dbReference type="Proteomes" id="UP000824247">
    <property type="component" value="Unassembled WGS sequence"/>
</dbReference>
<comment type="caution">
    <text evidence="2">The sequence shown here is derived from an EMBL/GenBank/DDBJ whole genome shotgun (WGS) entry which is preliminary data.</text>
</comment>
<evidence type="ECO:0000313" key="3">
    <source>
        <dbReference type="Proteomes" id="UP000824247"/>
    </source>
</evidence>
<protein>
    <submittedName>
        <fullName evidence="2">Ribbon-helix-helix domain-containing protein</fullName>
    </submittedName>
</protein>